<feature type="transmembrane region" description="Helical" evidence="6">
    <location>
        <begin position="12"/>
        <end position="32"/>
    </location>
</feature>
<dbReference type="EMBL" id="JRYO01000015">
    <property type="protein sequence ID" value="KHE94108.1"/>
    <property type="molecule type" value="Genomic_DNA"/>
</dbReference>
<name>A0A0B0ESI9_9BACT</name>
<evidence type="ECO:0000256" key="1">
    <source>
        <dbReference type="ARBA" id="ARBA00004651"/>
    </source>
</evidence>
<protein>
    <submittedName>
        <fullName evidence="7">Uncharacterized protein</fullName>
    </submittedName>
</protein>
<keyword evidence="4 6" id="KW-1133">Transmembrane helix</keyword>
<dbReference type="Proteomes" id="UP000030652">
    <property type="component" value="Unassembled WGS sequence"/>
</dbReference>
<evidence type="ECO:0000256" key="5">
    <source>
        <dbReference type="ARBA" id="ARBA00023136"/>
    </source>
</evidence>
<keyword evidence="2" id="KW-1003">Cell membrane</keyword>
<keyword evidence="3 6" id="KW-0812">Transmembrane</keyword>
<keyword evidence="5 6" id="KW-0472">Membrane</keyword>
<evidence type="ECO:0000313" key="7">
    <source>
        <dbReference type="EMBL" id="KHE94108.1"/>
    </source>
</evidence>
<organism evidence="7 8">
    <name type="scientific">Candidatus Scalindua brodae</name>
    <dbReference type="NCBI Taxonomy" id="237368"/>
    <lineage>
        <taxon>Bacteria</taxon>
        <taxon>Pseudomonadati</taxon>
        <taxon>Planctomycetota</taxon>
        <taxon>Candidatus Brocadiia</taxon>
        <taxon>Candidatus Brocadiales</taxon>
        <taxon>Candidatus Scalinduaceae</taxon>
        <taxon>Candidatus Scalindua</taxon>
    </lineage>
</organism>
<dbReference type="Pfam" id="PF06146">
    <property type="entry name" value="PsiE"/>
    <property type="match status" value="1"/>
</dbReference>
<evidence type="ECO:0000256" key="4">
    <source>
        <dbReference type="ARBA" id="ARBA00022989"/>
    </source>
</evidence>
<dbReference type="InterPro" id="IPR020948">
    <property type="entry name" value="P_starv_induced_PsiE-like"/>
</dbReference>
<sequence>MANVFDFKELTPSMIGSTAAVIMALGVTYWLILRKTKKEFIA</sequence>
<evidence type="ECO:0000313" key="8">
    <source>
        <dbReference type="Proteomes" id="UP000030652"/>
    </source>
</evidence>
<evidence type="ECO:0000256" key="2">
    <source>
        <dbReference type="ARBA" id="ARBA00022475"/>
    </source>
</evidence>
<dbReference type="GO" id="GO:0005886">
    <property type="term" value="C:plasma membrane"/>
    <property type="evidence" value="ECO:0007669"/>
    <property type="project" value="UniProtKB-SubCell"/>
</dbReference>
<dbReference type="AlphaFoldDB" id="A0A0B0ESI9"/>
<reference evidence="7 8" key="1">
    <citation type="submission" date="2014-10" db="EMBL/GenBank/DDBJ databases">
        <title>Draft genome of anammox bacterium scalindua brodae, obtained using differential coverage binning of sequence data from two enrichment reactors.</title>
        <authorList>
            <person name="Speth D.R."/>
            <person name="Russ L."/>
            <person name="Kartal B."/>
            <person name="Op den Camp H.J."/>
            <person name="Dutilh B.E."/>
            <person name="Jetten M.S."/>
        </authorList>
    </citation>
    <scope>NUCLEOTIDE SEQUENCE [LARGE SCALE GENOMIC DNA]</scope>
    <source>
        <strain evidence="7">RU1</strain>
    </source>
</reference>
<proteinExistence type="predicted"/>
<gene>
    <name evidence="7" type="ORF">SCABRO_00128</name>
</gene>
<comment type="subcellular location">
    <subcellularLocation>
        <location evidence="1">Cell membrane</location>
        <topology evidence="1">Multi-pass membrane protein</topology>
    </subcellularLocation>
</comment>
<evidence type="ECO:0000256" key="3">
    <source>
        <dbReference type="ARBA" id="ARBA00022692"/>
    </source>
</evidence>
<comment type="caution">
    <text evidence="7">The sequence shown here is derived from an EMBL/GenBank/DDBJ whole genome shotgun (WGS) entry which is preliminary data.</text>
</comment>
<evidence type="ECO:0000256" key="6">
    <source>
        <dbReference type="SAM" id="Phobius"/>
    </source>
</evidence>
<accession>A0A0B0ESI9</accession>